<keyword evidence="7" id="KW-1185">Reference proteome</keyword>
<dbReference type="CDD" id="cd03255">
    <property type="entry name" value="ABC_MJ0796_LolCDE_FtsE"/>
    <property type="match status" value="1"/>
</dbReference>
<evidence type="ECO:0000256" key="2">
    <source>
        <dbReference type="ARBA" id="ARBA00022448"/>
    </source>
</evidence>
<dbReference type="InterPro" id="IPR017911">
    <property type="entry name" value="MacB-like_ATP-bd"/>
</dbReference>
<evidence type="ECO:0000256" key="3">
    <source>
        <dbReference type="ARBA" id="ARBA00022741"/>
    </source>
</evidence>
<dbReference type="PANTHER" id="PTHR42798:SF7">
    <property type="entry name" value="ALPHA-D-RIBOSE 1-METHYLPHOSPHONATE 5-TRIPHOSPHATE SYNTHASE SUBUNIT PHNL"/>
    <property type="match status" value="1"/>
</dbReference>
<reference evidence="6 7" key="1">
    <citation type="submission" date="2021-01" db="EMBL/GenBank/DDBJ databases">
        <title>Genome public.</title>
        <authorList>
            <person name="Liu C."/>
            <person name="Sun Q."/>
        </authorList>
    </citation>
    <scope>NUCLEOTIDE SEQUENCE [LARGE SCALE GENOMIC DNA]</scope>
    <source>
        <strain evidence="6 7">YIM B02515</strain>
    </source>
</reference>
<proteinExistence type="inferred from homology"/>
<dbReference type="EMBL" id="JAESWC010000001">
    <property type="protein sequence ID" value="MBL4934658.1"/>
    <property type="molecule type" value="Genomic_DNA"/>
</dbReference>
<sequence>MSEVVAAKNLIKFYGDKNKFKALDGINLSINEGDYICIMGPSGSGKTTLLNNLSTIDMPTSGTVKINNINVRSMNEFDLGKFRYENLGFIFQEFNLIDSLTIRENIGIPLALAEKPEREINERVAVIAEKLGISDILDKFPVECSGGQRQRAASARALVAEPKMVVADEPTGNLDTKNSHELLKILRELNENEGITILMVTHDAMIASYAKKLILLRDGKIEETIEREGLTQREFFYRIVEAATKESQDLFEAMKG</sequence>
<gene>
    <name evidence="6" type="ORF">JK636_02675</name>
</gene>
<dbReference type="PROSITE" id="PS50893">
    <property type="entry name" value="ABC_TRANSPORTER_2"/>
    <property type="match status" value="1"/>
</dbReference>
<evidence type="ECO:0000313" key="6">
    <source>
        <dbReference type="EMBL" id="MBL4934658.1"/>
    </source>
</evidence>
<keyword evidence="4 6" id="KW-0067">ATP-binding</keyword>
<evidence type="ECO:0000313" key="7">
    <source>
        <dbReference type="Proteomes" id="UP000632377"/>
    </source>
</evidence>
<dbReference type="InterPro" id="IPR003593">
    <property type="entry name" value="AAA+_ATPase"/>
</dbReference>
<dbReference type="SMART" id="SM00382">
    <property type="entry name" value="AAA"/>
    <property type="match status" value="1"/>
</dbReference>
<dbReference type="Proteomes" id="UP000632377">
    <property type="component" value="Unassembled WGS sequence"/>
</dbReference>
<protein>
    <submittedName>
        <fullName evidence="6">ABC transporter ATP-binding protein</fullName>
    </submittedName>
</protein>
<dbReference type="PANTHER" id="PTHR42798">
    <property type="entry name" value="LIPOPROTEIN-RELEASING SYSTEM ATP-BINDING PROTEIN LOLD"/>
    <property type="match status" value="1"/>
</dbReference>
<dbReference type="Gene3D" id="3.40.50.300">
    <property type="entry name" value="P-loop containing nucleotide triphosphate hydrolases"/>
    <property type="match status" value="1"/>
</dbReference>
<dbReference type="InterPro" id="IPR027417">
    <property type="entry name" value="P-loop_NTPase"/>
</dbReference>
<evidence type="ECO:0000259" key="5">
    <source>
        <dbReference type="PROSITE" id="PS50893"/>
    </source>
</evidence>
<dbReference type="InterPro" id="IPR003439">
    <property type="entry name" value="ABC_transporter-like_ATP-bd"/>
</dbReference>
<evidence type="ECO:0000256" key="1">
    <source>
        <dbReference type="ARBA" id="ARBA00005417"/>
    </source>
</evidence>
<dbReference type="Pfam" id="PF00005">
    <property type="entry name" value="ABC_tran"/>
    <property type="match status" value="1"/>
</dbReference>
<evidence type="ECO:0000256" key="4">
    <source>
        <dbReference type="ARBA" id="ARBA00022840"/>
    </source>
</evidence>
<dbReference type="GO" id="GO:0005524">
    <property type="term" value="F:ATP binding"/>
    <property type="evidence" value="ECO:0007669"/>
    <property type="project" value="UniProtKB-KW"/>
</dbReference>
<keyword evidence="2" id="KW-0813">Transport</keyword>
<comment type="caution">
    <text evidence="6">The sequence shown here is derived from an EMBL/GenBank/DDBJ whole genome shotgun (WGS) entry which is preliminary data.</text>
</comment>
<keyword evidence="3" id="KW-0547">Nucleotide-binding</keyword>
<organism evidence="6 7">
    <name type="scientific">Clostridium rhizosphaerae</name>
    <dbReference type="NCBI Taxonomy" id="2803861"/>
    <lineage>
        <taxon>Bacteria</taxon>
        <taxon>Bacillati</taxon>
        <taxon>Bacillota</taxon>
        <taxon>Clostridia</taxon>
        <taxon>Eubacteriales</taxon>
        <taxon>Clostridiaceae</taxon>
        <taxon>Clostridium</taxon>
    </lineage>
</organism>
<dbReference type="RefSeq" id="WP_202747283.1">
    <property type="nucleotide sequence ID" value="NZ_JAESWC010000001.1"/>
</dbReference>
<dbReference type="SUPFAM" id="SSF52540">
    <property type="entry name" value="P-loop containing nucleoside triphosphate hydrolases"/>
    <property type="match status" value="1"/>
</dbReference>
<accession>A0ABS1T9G7</accession>
<feature type="domain" description="ABC transporter" evidence="5">
    <location>
        <begin position="5"/>
        <end position="243"/>
    </location>
</feature>
<name>A0ABS1T9G7_9CLOT</name>
<comment type="similarity">
    <text evidence="1">Belongs to the ABC transporter superfamily.</text>
</comment>